<dbReference type="PANTHER" id="PTHR48182:SF3">
    <property type="entry name" value="DUF676 DOMAIN-CONTAINING PROTEIN"/>
    <property type="match status" value="1"/>
</dbReference>
<comment type="caution">
    <text evidence="2">The sequence shown here is derived from an EMBL/GenBank/DDBJ whole genome shotgun (WGS) entry which is preliminary data.</text>
</comment>
<feature type="compositionally biased region" description="Low complexity" evidence="1">
    <location>
        <begin position="419"/>
        <end position="431"/>
    </location>
</feature>
<dbReference type="SUPFAM" id="SSF53474">
    <property type="entry name" value="alpha/beta-Hydrolases"/>
    <property type="match status" value="1"/>
</dbReference>
<accession>A0AAN6KEA5</accession>
<gene>
    <name evidence="2" type="ORF">LTR91_013021</name>
</gene>
<feature type="region of interest" description="Disordered" evidence="1">
    <location>
        <begin position="406"/>
        <end position="453"/>
    </location>
</feature>
<proteinExistence type="predicted"/>
<protein>
    <recommendedName>
        <fullName evidence="4">DUF676 domain-containing protein</fullName>
    </recommendedName>
</protein>
<organism evidence="2 3">
    <name type="scientific">Friedmanniomyces endolithicus</name>
    <dbReference type="NCBI Taxonomy" id="329885"/>
    <lineage>
        <taxon>Eukaryota</taxon>
        <taxon>Fungi</taxon>
        <taxon>Dikarya</taxon>
        <taxon>Ascomycota</taxon>
        <taxon>Pezizomycotina</taxon>
        <taxon>Dothideomycetes</taxon>
        <taxon>Dothideomycetidae</taxon>
        <taxon>Mycosphaerellales</taxon>
        <taxon>Teratosphaeriaceae</taxon>
        <taxon>Friedmanniomyces</taxon>
    </lineage>
</organism>
<sequence>MVCKRVTDVLEDGLNVWYEPANPRIHIVLVHGLASSAYWAWHFGSASPSESTTGSALRAFVDSAVSSLPDSSTLSRQQSRWELTSEGSPAVESLAQFGTFWPRDLLPVDIPDARISTLGYRSQWNSSKFETSFRECGDHLLELLEVDRRSDHVKTLPILFIAHSFGGLVVQSALVTASREQDHHGFSESICGAIFLGCPFRGSDCAALADRWTSLFGNRQAILQCLKSGNQQVCTLQDDFRRVCPELPAVCFYEKLKSARWKVLVVKEQSAKLFGAPSSPMFRDHQGMIKYSSGNDEAYLQVLDAIRRMRKDVRHRKPSPIFTALQNFDIVGTAIRYRVASSGRQRPSFDLERPSRTTLAREPARLAARMDLDQWKGDHHSAHTLIGVDRAREWLQAQRPIGQLARPARELRIPRKPLTASTSSASVGSTAEQGREESQAREHDLSRDLPRAEENYPAINEAVTSIRRPRHLSAYLQRSYDILEARMRLEEHGVHSGTDATEPTAQHPGSAVSARSPANGQASADLDSERAYAGFAEEAASPFGSPGPLLALLHEAEGPKADFPPNRAVKSPPPLPPPRRRGVM</sequence>
<dbReference type="Proteomes" id="UP001175353">
    <property type="component" value="Unassembled WGS sequence"/>
</dbReference>
<dbReference type="PANTHER" id="PTHR48182">
    <property type="entry name" value="PROTEIN SERAC1"/>
    <property type="match status" value="1"/>
</dbReference>
<dbReference type="AlphaFoldDB" id="A0AAN6KEA5"/>
<reference evidence="2" key="1">
    <citation type="submission" date="2023-06" db="EMBL/GenBank/DDBJ databases">
        <title>Black Yeasts Isolated from many extreme environments.</title>
        <authorList>
            <person name="Coleine C."/>
            <person name="Stajich J.E."/>
            <person name="Selbmann L."/>
        </authorList>
    </citation>
    <scope>NUCLEOTIDE SEQUENCE</scope>
    <source>
        <strain evidence="2">CCFEE 5200</strain>
    </source>
</reference>
<dbReference type="EMBL" id="JAUJLE010000129">
    <property type="protein sequence ID" value="KAK0978216.1"/>
    <property type="molecule type" value="Genomic_DNA"/>
</dbReference>
<name>A0AAN6KEA5_9PEZI</name>
<evidence type="ECO:0000256" key="1">
    <source>
        <dbReference type="SAM" id="MobiDB-lite"/>
    </source>
</evidence>
<feature type="region of interest" description="Disordered" evidence="1">
    <location>
        <begin position="493"/>
        <end position="584"/>
    </location>
</feature>
<dbReference type="InterPro" id="IPR029058">
    <property type="entry name" value="AB_hydrolase_fold"/>
</dbReference>
<evidence type="ECO:0000313" key="2">
    <source>
        <dbReference type="EMBL" id="KAK0978216.1"/>
    </source>
</evidence>
<dbReference type="InterPro" id="IPR052374">
    <property type="entry name" value="SERAC1"/>
</dbReference>
<dbReference type="Gene3D" id="3.40.50.1820">
    <property type="entry name" value="alpha/beta hydrolase"/>
    <property type="match status" value="1"/>
</dbReference>
<keyword evidence="3" id="KW-1185">Reference proteome</keyword>
<evidence type="ECO:0008006" key="4">
    <source>
        <dbReference type="Google" id="ProtNLM"/>
    </source>
</evidence>
<evidence type="ECO:0000313" key="3">
    <source>
        <dbReference type="Proteomes" id="UP001175353"/>
    </source>
</evidence>
<feature type="compositionally biased region" description="Basic and acidic residues" evidence="1">
    <location>
        <begin position="433"/>
        <end position="453"/>
    </location>
</feature>